<feature type="signal peptide" evidence="4">
    <location>
        <begin position="1"/>
        <end position="18"/>
    </location>
</feature>
<dbReference type="Proteomes" id="UP000249794">
    <property type="component" value="Unassembled WGS sequence"/>
</dbReference>
<dbReference type="InterPro" id="IPR038672">
    <property type="entry name" value="CpcT/CpeT_sf"/>
</dbReference>
<evidence type="ECO:0000256" key="3">
    <source>
        <dbReference type="HAMAP-Rule" id="MF_01460"/>
    </source>
</evidence>
<evidence type="ECO:0000313" key="6">
    <source>
        <dbReference type="Proteomes" id="UP000249794"/>
    </source>
</evidence>
<evidence type="ECO:0000256" key="2">
    <source>
        <dbReference type="ARBA" id="ARBA00023239"/>
    </source>
</evidence>
<evidence type="ECO:0000256" key="4">
    <source>
        <dbReference type="SAM" id="SignalP"/>
    </source>
</evidence>
<comment type="caution">
    <text evidence="5">The sequence shown here is derived from an EMBL/GenBank/DDBJ whole genome shotgun (WGS) entry which is preliminary data.</text>
</comment>
<evidence type="ECO:0000256" key="1">
    <source>
        <dbReference type="ARBA" id="ARBA00008206"/>
    </source>
</evidence>
<dbReference type="PANTHER" id="PTHR35137:SF1">
    <property type="entry name" value="CHROMOPHORE LYASE CRL, CHLOROPLASTIC"/>
    <property type="match status" value="1"/>
</dbReference>
<feature type="chain" id="PRO_5015839177" description="Chromophore lyase CpcT/CpeT" evidence="4">
    <location>
        <begin position="19"/>
        <end position="229"/>
    </location>
</feature>
<comment type="function">
    <text evidence="3">Covalently attaches a chromophore to Cys residue(s) of phycobiliproteins.</text>
</comment>
<organism evidence="5 6">
    <name type="scientific">Phormidesmis priestleyi</name>
    <dbReference type="NCBI Taxonomy" id="268141"/>
    <lineage>
        <taxon>Bacteria</taxon>
        <taxon>Bacillati</taxon>
        <taxon>Cyanobacteriota</taxon>
        <taxon>Cyanophyceae</taxon>
        <taxon>Leptolyngbyales</taxon>
        <taxon>Leptolyngbyaceae</taxon>
        <taxon>Phormidesmis</taxon>
    </lineage>
</organism>
<proteinExistence type="inferred from homology"/>
<accession>A0A2W4YSK2</accession>
<protein>
    <recommendedName>
        <fullName evidence="3">Chromophore lyase CpcT/CpeT</fullName>
        <ecNumber evidence="3">4.-.-.-</ecNumber>
    </recommendedName>
</protein>
<dbReference type="Gene3D" id="2.40.128.590">
    <property type="entry name" value="CpcT/CpeT domain"/>
    <property type="match status" value="1"/>
</dbReference>
<dbReference type="HAMAP" id="MF_01460">
    <property type="entry name" value="Chrphore_lyase_CpxT"/>
    <property type="match status" value="1"/>
</dbReference>
<dbReference type="InterPro" id="IPR010404">
    <property type="entry name" value="CpcT/CpeT"/>
</dbReference>
<keyword evidence="4" id="KW-0732">Signal</keyword>
<dbReference type="Pfam" id="PF06206">
    <property type="entry name" value="CpeT"/>
    <property type="match status" value="1"/>
</dbReference>
<dbReference type="GO" id="GO:0016829">
    <property type="term" value="F:lyase activity"/>
    <property type="evidence" value="ECO:0007669"/>
    <property type="project" value="UniProtKB-KW"/>
</dbReference>
<name>A0A2W4YSK2_9CYAN</name>
<dbReference type="AlphaFoldDB" id="A0A2W4YSK2"/>
<evidence type="ECO:0000313" key="5">
    <source>
        <dbReference type="EMBL" id="PZO45848.1"/>
    </source>
</evidence>
<reference evidence="6" key="1">
    <citation type="submission" date="2018-04" db="EMBL/GenBank/DDBJ databases">
        <authorList>
            <person name="Cornet L."/>
        </authorList>
    </citation>
    <scope>NUCLEOTIDE SEQUENCE [LARGE SCALE GENOMIC DNA]</scope>
</reference>
<sequence length="229" mass="25415">MTLALTSALTSAPLMALATYLSGEFENRQQAAAEPAWYVHLRLWQRPVPSLCDSKTYTFFLEQASVAAGTPPYRQRILQITSDSNQLDSSQMDLSQMDLSETNQLRGQYFGLVDPLQFQGAGVRPTLLNSLSAKALVSLPNSGAKIVYQPGLLPNSYQFQSALQDGQYCSFDYDNQRRYVYLGFEIGPQTGDRIELNIYDKGVDPDTGRGLWGALMGPFKMVKQASFSI</sequence>
<dbReference type="GO" id="GO:0017006">
    <property type="term" value="P:protein-tetrapyrrole linkage"/>
    <property type="evidence" value="ECO:0007669"/>
    <property type="project" value="UniProtKB-UniRule"/>
</dbReference>
<dbReference type="CDD" id="cd16338">
    <property type="entry name" value="CpcT"/>
    <property type="match status" value="1"/>
</dbReference>
<keyword evidence="2 3" id="KW-0456">Lyase</keyword>
<dbReference type="EC" id="4.-.-.-" evidence="3"/>
<dbReference type="EMBL" id="QBMP01000343">
    <property type="protein sequence ID" value="PZO45848.1"/>
    <property type="molecule type" value="Genomic_DNA"/>
</dbReference>
<gene>
    <name evidence="3" type="primary">cpcT</name>
    <name evidence="5" type="ORF">DCF15_21240</name>
</gene>
<dbReference type="PANTHER" id="PTHR35137">
    <property type="entry name" value="CHROMOPHORE LYASE CRL, CHLOROPLASTIC"/>
    <property type="match status" value="1"/>
</dbReference>
<comment type="similarity">
    <text evidence="1 3">Belongs to the CpcT/CpeT biliprotein lyase family.</text>
</comment>
<reference evidence="5 6" key="2">
    <citation type="submission" date="2018-06" db="EMBL/GenBank/DDBJ databases">
        <title>Metagenomic assembly of (sub)arctic Cyanobacteria and their associated microbiome from non-axenic cultures.</title>
        <authorList>
            <person name="Baurain D."/>
        </authorList>
    </citation>
    <scope>NUCLEOTIDE SEQUENCE [LARGE SCALE GENOMIC DNA]</scope>
    <source>
        <strain evidence="5">ULC027bin1</strain>
    </source>
</reference>